<keyword evidence="1" id="KW-1185">Reference proteome</keyword>
<gene>
    <name evidence="2" type="primary">LOC116305795</name>
</gene>
<dbReference type="InParanoid" id="A0A6P8IWW3"/>
<dbReference type="OrthoDB" id="5980675at2759"/>
<dbReference type="AlphaFoldDB" id="A0A6P8IWW3"/>
<dbReference type="RefSeq" id="XP_031571629.1">
    <property type="nucleotide sequence ID" value="XM_031715769.1"/>
</dbReference>
<reference evidence="2" key="1">
    <citation type="submission" date="2025-08" db="UniProtKB">
        <authorList>
            <consortium name="RefSeq"/>
        </authorList>
    </citation>
    <scope>IDENTIFICATION</scope>
    <source>
        <tissue evidence="2">Tentacle</tissue>
    </source>
</reference>
<name>A0A6P8IWW3_ACTTE</name>
<dbReference type="KEGG" id="aten:116305795"/>
<protein>
    <submittedName>
        <fullName evidence="2">Uncharacterized protein LOC116305795</fullName>
    </submittedName>
</protein>
<organism evidence="1 2">
    <name type="scientific">Actinia tenebrosa</name>
    <name type="common">Australian red waratah sea anemone</name>
    <dbReference type="NCBI Taxonomy" id="6105"/>
    <lineage>
        <taxon>Eukaryota</taxon>
        <taxon>Metazoa</taxon>
        <taxon>Cnidaria</taxon>
        <taxon>Anthozoa</taxon>
        <taxon>Hexacorallia</taxon>
        <taxon>Actiniaria</taxon>
        <taxon>Actiniidae</taxon>
        <taxon>Actinia</taxon>
    </lineage>
</organism>
<accession>A0A6P8IWW3</accession>
<evidence type="ECO:0000313" key="1">
    <source>
        <dbReference type="Proteomes" id="UP000515163"/>
    </source>
</evidence>
<evidence type="ECO:0000313" key="2">
    <source>
        <dbReference type="RefSeq" id="XP_031571629.1"/>
    </source>
</evidence>
<dbReference type="GeneID" id="116305795"/>
<proteinExistence type="predicted"/>
<sequence>MVLVNHVIETTFADSDTVCRIQCYLNNDCVSYNLGPSPAPGMMVCQLNDADRYQHPQDYQERPGYSYRGRKRLFRGSNYELFFAEQGEWLKLNQIPVCTGAKNNSFGTVTIPFNGKVKRLKLVHVSGGVSWSHGSNWAGKWGDTLFNDDLEIHLTDINNTRVAPPTGYPGLHSSGRYYTIENTTVMSPELIFPTFVSRYTLTEGKTLRIWYGDDLYDYMESDNYGQTCADLYGMF</sequence>
<dbReference type="Proteomes" id="UP000515163">
    <property type="component" value="Unplaced"/>
</dbReference>